<name>A0AAD7WWM7_9TELE</name>
<dbReference type="AlphaFoldDB" id="A0AAD7WWM7"/>
<evidence type="ECO:0000313" key="1">
    <source>
        <dbReference type="EMBL" id="KAJ8411765.1"/>
    </source>
</evidence>
<comment type="caution">
    <text evidence="1">The sequence shown here is derived from an EMBL/GenBank/DDBJ whole genome shotgun (WGS) entry which is preliminary data.</text>
</comment>
<dbReference type="EMBL" id="JAINUG010000021">
    <property type="protein sequence ID" value="KAJ8411765.1"/>
    <property type="molecule type" value="Genomic_DNA"/>
</dbReference>
<sequence>MPGATVIAQELAKADQPLLRLSALVRAAHISRAWLAEERHVAGPAPREPEPMLAGASRERIHRRSVTAPRILTTVHTSPDFSQPRHD</sequence>
<dbReference type="Proteomes" id="UP001221898">
    <property type="component" value="Unassembled WGS sequence"/>
</dbReference>
<reference evidence="1" key="1">
    <citation type="journal article" date="2023" name="Science">
        <title>Genome structures resolve the early diversification of teleost fishes.</title>
        <authorList>
            <person name="Parey E."/>
            <person name="Louis A."/>
            <person name="Montfort J."/>
            <person name="Bouchez O."/>
            <person name="Roques C."/>
            <person name="Iampietro C."/>
            <person name="Lluch J."/>
            <person name="Castinel A."/>
            <person name="Donnadieu C."/>
            <person name="Desvignes T."/>
            <person name="Floi Bucao C."/>
            <person name="Jouanno E."/>
            <person name="Wen M."/>
            <person name="Mejri S."/>
            <person name="Dirks R."/>
            <person name="Jansen H."/>
            <person name="Henkel C."/>
            <person name="Chen W.J."/>
            <person name="Zahm M."/>
            <person name="Cabau C."/>
            <person name="Klopp C."/>
            <person name="Thompson A.W."/>
            <person name="Robinson-Rechavi M."/>
            <person name="Braasch I."/>
            <person name="Lecointre G."/>
            <person name="Bobe J."/>
            <person name="Postlethwait J.H."/>
            <person name="Berthelot C."/>
            <person name="Roest Crollius H."/>
            <person name="Guiguen Y."/>
        </authorList>
    </citation>
    <scope>NUCLEOTIDE SEQUENCE</scope>
    <source>
        <strain evidence="1">NC1722</strain>
    </source>
</reference>
<protein>
    <submittedName>
        <fullName evidence="1">Uncharacterized protein</fullName>
    </submittedName>
</protein>
<gene>
    <name evidence="1" type="ORF">AAFF_G00154030</name>
</gene>
<evidence type="ECO:0000313" key="2">
    <source>
        <dbReference type="Proteomes" id="UP001221898"/>
    </source>
</evidence>
<proteinExistence type="predicted"/>
<keyword evidence="2" id="KW-1185">Reference proteome</keyword>
<organism evidence="1 2">
    <name type="scientific">Aldrovandia affinis</name>
    <dbReference type="NCBI Taxonomy" id="143900"/>
    <lineage>
        <taxon>Eukaryota</taxon>
        <taxon>Metazoa</taxon>
        <taxon>Chordata</taxon>
        <taxon>Craniata</taxon>
        <taxon>Vertebrata</taxon>
        <taxon>Euteleostomi</taxon>
        <taxon>Actinopterygii</taxon>
        <taxon>Neopterygii</taxon>
        <taxon>Teleostei</taxon>
        <taxon>Notacanthiformes</taxon>
        <taxon>Halosauridae</taxon>
        <taxon>Aldrovandia</taxon>
    </lineage>
</organism>
<accession>A0AAD7WWM7</accession>